<evidence type="ECO:0000256" key="1">
    <source>
        <dbReference type="SAM" id="Phobius"/>
    </source>
</evidence>
<proteinExistence type="predicted"/>
<accession>A0ABD5XSQ2</accession>
<evidence type="ECO:0000313" key="3">
    <source>
        <dbReference type="Proteomes" id="UP001596368"/>
    </source>
</evidence>
<feature type="transmembrane region" description="Helical" evidence="1">
    <location>
        <begin position="23"/>
        <end position="45"/>
    </location>
</feature>
<name>A0ABD5XSQ2_9EURY</name>
<keyword evidence="1" id="KW-0472">Membrane</keyword>
<keyword evidence="1" id="KW-0812">Transmembrane</keyword>
<dbReference type="AlphaFoldDB" id="A0ABD5XSQ2"/>
<organism evidence="2 3">
    <name type="scientific">Halobaculum litoreum</name>
    <dbReference type="NCBI Taxonomy" id="3031998"/>
    <lineage>
        <taxon>Archaea</taxon>
        <taxon>Methanobacteriati</taxon>
        <taxon>Methanobacteriota</taxon>
        <taxon>Stenosarchaea group</taxon>
        <taxon>Halobacteria</taxon>
        <taxon>Halobacteriales</taxon>
        <taxon>Haloferacaceae</taxon>
        <taxon>Halobaculum</taxon>
    </lineage>
</organism>
<dbReference type="EMBL" id="JBHSZG010000008">
    <property type="protein sequence ID" value="MFC7138132.1"/>
    <property type="molecule type" value="Genomic_DNA"/>
</dbReference>
<keyword evidence="1" id="KW-1133">Transmembrane helix</keyword>
<protein>
    <recommendedName>
        <fullName evidence="4">Secreted protein</fullName>
    </recommendedName>
</protein>
<keyword evidence="3" id="KW-1185">Reference proteome</keyword>
<comment type="caution">
    <text evidence="2">The sequence shown here is derived from an EMBL/GenBank/DDBJ whole genome shotgun (WGS) entry which is preliminary data.</text>
</comment>
<evidence type="ECO:0008006" key="4">
    <source>
        <dbReference type="Google" id="ProtNLM"/>
    </source>
</evidence>
<gene>
    <name evidence="2" type="ORF">ACFQRB_19945</name>
</gene>
<dbReference type="Proteomes" id="UP001596368">
    <property type="component" value="Unassembled WGS sequence"/>
</dbReference>
<evidence type="ECO:0000313" key="2">
    <source>
        <dbReference type="EMBL" id="MFC7138132.1"/>
    </source>
</evidence>
<reference evidence="2 3" key="1">
    <citation type="journal article" date="2019" name="Int. J. Syst. Evol. Microbiol.">
        <title>The Global Catalogue of Microorganisms (GCM) 10K type strain sequencing project: providing services to taxonomists for standard genome sequencing and annotation.</title>
        <authorList>
            <consortium name="The Broad Institute Genomics Platform"/>
            <consortium name="The Broad Institute Genome Sequencing Center for Infectious Disease"/>
            <person name="Wu L."/>
            <person name="Ma J."/>
        </authorList>
    </citation>
    <scope>NUCLEOTIDE SEQUENCE [LARGE SCALE GENOMIC DNA]</scope>
    <source>
        <strain evidence="2 3">DT92</strain>
    </source>
</reference>
<sequence length="76" mass="7216">MGSAVVTVVVVASSPVAPDEPGAAVVVVVAAGVGVPSAAVASVMANGEKSSVTASITTRDPRTATVVGSVSHDPFA</sequence>